<dbReference type="InterPro" id="IPR004888">
    <property type="entry name" value="Glycoside_hydrolase_63"/>
</dbReference>
<dbReference type="RefSeq" id="XP_003881975.1">
    <property type="nucleotide sequence ID" value="XM_003881926.1"/>
</dbReference>
<evidence type="ECO:0000256" key="4">
    <source>
        <dbReference type="ARBA" id="ARBA00022692"/>
    </source>
</evidence>
<dbReference type="eggNOG" id="KOG2161">
    <property type="taxonomic scope" value="Eukaryota"/>
</dbReference>
<keyword evidence="9" id="KW-0472">Membrane</keyword>
<feature type="region of interest" description="Disordered" evidence="13">
    <location>
        <begin position="140"/>
        <end position="169"/>
    </location>
</feature>
<evidence type="ECO:0000256" key="9">
    <source>
        <dbReference type="ARBA" id="ARBA00023136"/>
    </source>
</evidence>
<evidence type="ECO:0000256" key="11">
    <source>
        <dbReference type="ARBA" id="ARBA00023295"/>
    </source>
</evidence>
<evidence type="ECO:0000256" key="13">
    <source>
        <dbReference type="SAM" id="MobiDB-lite"/>
    </source>
</evidence>
<dbReference type="SUPFAM" id="SSF57016">
    <property type="entry name" value="Plant lectins/antimicrobial peptides"/>
    <property type="match status" value="1"/>
</dbReference>
<dbReference type="GO" id="GO:0005789">
    <property type="term" value="C:endoplasmic reticulum membrane"/>
    <property type="evidence" value="ECO:0007669"/>
    <property type="project" value="UniProtKB-SubCell"/>
</dbReference>
<dbReference type="GO" id="GO:0004573">
    <property type="term" value="F:Glc3Man9GlcNAc2 oligosaccharide glucosidase activity"/>
    <property type="evidence" value="ECO:0007669"/>
    <property type="project" value="UniProtKB-EC"/>
</dbReference>
<accession>F0VDZ9</accession>
<evidence type="ECO:0000313" key="16">
    <source>
        <dbReference type="Proteomes" id="UP000007494"/>
    </source>
</evidence>
<feature type="region of interest" description="Disordered" evidence="13">
    <location>
        <begin position="610"/>
        <end position="637"/>
    </location>
</feature>
<dbReference type="PANTHER" id="PTHR10412">
    <property type="entry name" value="MANNOSYL-OLIGOSACCHARIDE GLUCOSIDASE"/>
    <property type="match status" value="1"/>
</dbReference>
<organism evidence="15 16">
    <name type="scientific">Neospora caninum (strain Liverpool)</name>
    <dbReference type="NCBI Taxonomy" id="572307"/>
    <lineage>
        <taxon>Eukaryota</taxon>
        <taxon>Sar</taxon>
        <taxon>Alveolata</taxon>
        <taxon>Apicomplexa</taxon>
        <taxon>Conoidasida</taxon>
        <taxon>Coccidia</taxon>
        <taxon>Eucoccidiorida</taxon>
        <taxon>Eimeriorina</taxon>
        <taxon>Sarcocystidae</taxon>
        <taxon>Neospora</taxon>
    </lineage>
</organism>
<evidence type="ECO:0000256" key="1">
    <source>
        <dbReference type="ARBA" id="ARBA00004648"/>
    </source>
</evidence>
<feature type="compositionally biased region" description="Basic and acidic residues" evidence="13">
    <location>
        <begin position="627"/>
        <end position="637"/>
    </location>
</feature>
<protein>
    <recommendedName>
        <fullName evidence="12">mannosyl-oligosaccharide glucosidase</fullName>
        <ecNumber evidence="12">3.2.1.106</ecNumber>
    </recommendedName>
</protein>
<dbReference type="InterPro" id="IPR036861">
    <property type="entry name" value="Endochitinase-like_sf"/>
</dbReference>
<gene>
    <name evidence="15" type="ORF">NCLIV_017340</name>
</gene>
<feature type="domain" description="Glycosyl hydrolase family 63 C-terminal" evidence="14">
    <location>
        <begin position="581"/>
        <end position="695"/>
    </location>
</feature>
<dbReference type="InterPro" id="IPR008928">
    <property type="entry name" value="6-hairpin_glycosidase_sf"/>
</dbReference>
<feature type="region of interest" description="Disordered" evidence="13">
    <location>
        <begin position="528"/>
        <end position="551"/>
    </location>
</feature>
<dbReference type="GeneID" id="13444651"/>
<dbReference type="Gene3D" id="1.50.10.10">
    <property type="match status" value="2"/>
</dbReference>
<feature type="region of interest" description="Disordered" evidence="13">
    <location>
        <begin position="477"/>
        <end position="500"/>
    </location>
</feature>
<dbReference type="GO" id="GO:0009311">
    <property type="term" value="P:oligosaccharide metabolic process"/>
    <property type="evidence" value="ECO:0007669"/>
    <property type="project" value="InterPro"/>
</dbReference>
<dbReference type="GO" id="GO:0006487">
    <property type="term" value="P:protein N-linked glycosylation"/>
    <property type="evidence" value="ECO:0007669"/>
    <property type="project" value="TreeGrafter"/>
</dbReference>
<sequence length="1369" mass="148814">MRPRSLFFSALCKCTRERPSSPSLFCLLSVTLLLSLADSSLWLSHPSLGDSSASFLLPVCEASQHPSSSSRASPSPSPSLSSAPFPVAFERATAWGAYRPAAYFSLRAATHARGFLTGLAWGGEGIVSSTALHSALAHASHPSGLAQTSPDSEGARLAPGAPQGEDPLEWERARRKREQVHHLIRDEDILDDRRCKGGSKGESETTVAVDACTEGTQFQWKEHDGLFYGSQDILHRRRVSPGARPVDTEDLKIRTTFAKHPVHADKIFSFRLSASVERGERGQAAERNQAATVASLFVYFTSEDEDFAVFLHPDTKRQKIQAARRLYLLGRGDSAAEDLLAVVETKLQRRERGEGEKGDRDAAFGIFFGSSLLSCAATQAWDAASHIEHLLRKSHEKPATSRGEGLDAFRHLPNEEEEDANFFALQVLGSVPAKAAKEHRDETDEEDDGDTWEEEAEEDALVIDVHVFTGGILGKGDARIDGANPRAQTSAPGRPQQANSRCDFDCLSSLSIEEIDKRIQAFLFSSSSPSSPSSLSPSASSPSSLSPSSSSPLGGHLSYLARLYSRLFHLHLEATFPGPSPLALRSAMISNLLGGRGFFAGKLPVSPAAHEAAPLESRDEEEQTASEGERPAKPEHDAPGRLLGDLALFSFVPARMKFPRPCLWDEGMHELVALEWFPLLAAQNLVSWMQMLKTSDQIYPGKSRLFLLSRSSFLSFGSSLFLSLRLCLCLASSRFRCSEMAMGMPPAFLVQHPEAGNPPTLVFALEKLVDIAAQAPRLRHPLFRLLTQNRLPSRDQIEGIAALAVAGGKRRGQSETKRGGQTPASLLSELVALTDGPDGNSSAEASLSTVLANCIQAIAPLLTQWINYYVHMHTTIIDEAPNTSSSPTSSSSAPTSSSSAPTSSSSSPTSSSSSPTSSSLPTPPPSSLSLLLDPRRYPKWHELPPSAPAASFSSGLDDFPRPLQVYDRAEEAEPPAAHLDLHVWFLGLLRGAERVCAFLENRTAGGPRDTQRTKESRACRETYGPALASLIVKLLGVDTPQSVFTSLLVSDSCSAPSSAGVCNWRVQPPTASSLYLHAAGILVDFATKQPLVKTRREDEPQRLVPVPVWPWREDGRCGREFPIATGRPALCNPLSASPCCSAAGFCGASQEYCACASCFRTPALTERRFWGYEAVGPAPSSYVGVPSLLPLALGLLPWRGHLPFLVASGPEGDARAARPAASGDTGDAREAGDVLLRRVMDVAENEELGFSSAFGLRSLRKGDALYHQASDYWRGDVWIHISAFVLSGIRRFYLNGLTAREMQPGDERHTAFLKNFYATVRRRVLLTVEREWERKQQFYERYSDIDGTGKGPFPFAGWTTMYLLLLTEK</sequence>
<keyword evidence="10" id="KW-0325">Glycoprotein</keyword>
<dbReference type="InterPro" id="IPR038518">
    <property type="entry name" value="Glyco_hydro_63N_sf"/>
</dbReference>
<keyword evidence="4" id="KW-0812">Transmembrane</keyword>
<evidence type="ECO:0000256" key="3">
    <source>
        <dbReference type="ARBA" id="ARBA00022669"/>
    </source>
</evidence>
<evidence type="ECO:0000256" key="8">
    <source>
        <dbReference type="ARBA" id="ARBA00022989"/>
    </source>
</evidence>
<dbReference type="OMA" id="EWFPLLA"/>
<comment type="subcellular location">
    <subcellularLocation>
        <location evidence="1">Endoplasmic reticulum membrane</location>
        <topology evidence="1">Single-pass type II membrane protein</topology>
    </subcellularLocation>
</comment>
<dbReference type="EMBL" id="FR823387">
    <property type="protein sequence ID" value="CBZ51942.1"/>
    <property type="molecule type" value="Genomic_DNA"/>
</dbReference>
<evidence type="ECO:0000259" key="14">
    <source>
        <dbReference type="Pfam" id="PF03200"/>
    </source>
</evidence>
<dbReference type="EC" id="3.2.1.106" evidence="12"/>
<feature type="domain" description="Glycosyl hydrolase family 63 C-terminal" evidence="14">
    <location>
        <begin position="741"/>
        <end position="1001"/>
    </location>
</feature>
<dbReference type="PANTHER" id="PTHR10412:SF11">
    <property type="entry name" value="MANNOSYL-OLIGOSACCHARIDE GLUCOSIDASE"/>
    <property type="match status" value="1"/>
</dbReference>
<keyword evidence="5" id="KW-0378">Hydrolase</keyword>
<dbReference type="CDD" id="cd10909">
    <property type="entry name" value="ChtBD1_GH18_2"/>
    <property type="match status" value="1"/>
</dbReference>
<evidence type="ECO:0000256" key="2">
    <source>
        <dbReference type="ARBA" id="ARBA00010833"/>
    </source>
</evidence>
<name>F0VDZ9_NEOCL</name>
<proteinExistence type="inferred from homology"/>
<keyword evidence="16" id="KW-1185">Reference proteome</keyword>
<dbReference type="OrthoDB" id="410058at2759"/>
<dbReference type="Gene3D" id="2.70.98.110">
    <property type="entry name" value="Glycosyl hydrolase family 63, N-terminal domain"/>
    <property type="match status" value="1"/>
</dbReference>
<feature type="compositionally biased region" description="Polar residues" evidence="13">
    <location>
        <begin position="486"/>
        <end position="500"/>
    </location>
</feature>
<evidence type="ECO:0000256" key="10">
    <source>
        <dbReference type="ARBA" id="ARBA00023180"/>
    </source>
</evidence>
<keyword evidence="3" id="KW-0147">Chitin-binding</keyword>
<evidence type="ECO:0000256" key="6">
    <source>
        <dbReference type="ARBA" id="ARBA00022824"/>
    </source>
</evidence>
<keyword evidence="7" id="KW-0735">Signal-anchor</keyword>
<evidence type="ECO:0000313" key="15">
    <source>
        <dbReference type="EMBL" id="CBZ51942.1"/>
    </source>
</evidence>
<feature type="region of interest" description="Disordered" evidence="13">
    <location>
        <begin position="881"/>
        <end position="928"/>
    </location>
</feature>
<comment type="similarity">
    <text evidence="2">Belongs to the glycosyl hydrolase 63 family.</text>
</comment>
<feature type="compositionally biased region" description="Acidic residues" evidence="13">
    <location>
        <begin position="443"/>
        <end position="455"/>
    </location>
</feature>
<dbReference type="VEuPathDB" id="ToxoDB:NCLIV_017340"/>
<dbReference type="InterPro" id="IPR012341">
    <property type="entry name" value="6hp_glycosidase-like_sf"/>
</dbReference>
<feature type="compositionally biased region" description="Low complexity" evidence="13">
    <location>
        <begin position="883"/>
        <end position="920"/>
    </location>
</feature>
<keyword evidence="11" id="KW-0326">Glycosidase</keyword>
<evidence type="ECO:0000256" key="7">
    <source>
        <dbReference type="ARBA" id="ARBA00022968"/>
    </source>
</evidence>
<reference evidence="16" key="1">
    <citation type="journal article" date="2012" name="PLoS Pathog.">
        <title>Comparative genomics of the apicomplexan parasites Toxoplasma gondii and Neospora caninum: Coccidia differing in host range and transmission strategy.</title>
        <authorList>
            <person name="Reid A.J."/>
            <person name="Vermont S.J."/>
            <person name="Cotton J.A."/>
            <person name="Harris D."/>
            <person name="Hill-Cawthorne G.A."/>
            <person name="Konen-Waisman S."/>
            <person name="Latham S.M."/>
            <person name="Mourier T."/>
            <person name="Norton R."/>
            <person name="Quail M.A."/>
            <person name="Sanders M."/>
            <person name="Shanmugam D."/>
            <person name="Sohal A."/>
            <person name="Wasmuth J.D."/>
            <person name="Brunk B."/>
            <person name="Grigg M.E."/>
            <person name="Howard J.C."/>
            <person name="Parkinson J."/>
            <person name="Roos D.S."/>
            <person name="Trees A.J."/>
            <person name="Berriman M."/>
            <person name="Pain A."/>
            <person name="Wastling J.M."/>
        </authorList>
    </citation>
    <scope>NUCLEOTIDE SEQUENCE [LARGE SCALE GENOMIC DNA]</scope>
    <source>
        <strain evidence="16">Liverpool</strain>
    </source>
</reference>
<dbReference type="Proteomes" id="UP000007494">
    <property type="component" value="Chromosome VI"/>
</dbReference>
<feature type="region of interest" description="Disordered" evidence="13">
    <location>
        <begin position="434"/>
        <end position="455"/>
    </location>
</feature>
<feature type="domain" description="Glycosyl hydrolase family 63 C-terminal" evidence="14">
    <location>
        <begin position="1237"/>
        <end position="1367"/>
    </location>
</feature>
<dbReference type="InterPro" id="IPR031335">
    <property type="entry name" value="Glyco_hydro_63_C"/>
</dbReference>
<keyword evidence="8" id="KW-1133">Transmembrane helix</keyword>
<evidence type="ECO:0000256" key="5">
    <source>
        <dbReference type="ARBA" id="ARBA00022801"/>
    </source>
</evidence>
<evidence type="ECO:0000256" key="12">
    <source>
        <dbReference type="ARBA" id="ARBA00038888"/>
    </source>
</evidence>
<dbReference type="Pfam" id="PF03200">
    <property type="entry name" value="Glyco_hydro_63"/>
    <property type="match status" value="3"/>
</dbReference>
<keyword evidence="6" id="KW-0256">Endoplasmic reticulum</keyword>
<dbReference type="GO" id="GO:0008061">
    <property type="term" value="F:chitin binding"/>
    <property type="evidence" value="ECO:0007669"/>
    <property type="project" value="UniProtKB-KW"/>
</dbReference>
<dbReference type="SUPFAM" id="SSF48208">
    <property type="entry name" value="Six-hairpin glycosidases"/>
    <property type="match status" value="1"/>
</dbReference>
<dbReference type="InParanoid" id="F0VDZ9"/>